<dbReference type="AlphaFoldDB" id="A0A921IZE4"/>
<accession>A0A921IZE4</accession>
<dbReference type="InterPro" id="IPR010982">
    <property type="entry name" value="Lambda_DNA-bd_dom_sf"/>
</dbReference>
<organism evidence="1 2">
    <name type="scientific">Bifidobacterium pullorum subsp. gallinarum</name>
    <dbReference type="NCBI Taxonomy" id="78344"/>
    <lineage>
        <taxon>Bacteria</taxon>
        <taxon>Bacillati</taxon>
        <taxon>Actinomycetota</taxon>
        <taxon>Actinomycetes</taxon>
        <taxon>Bifidobacteriales</taxon>
        <taxon>Bifidobacteriaceae</taxon>
        <taxon>Bifidobacterium</taxon>
    </lineage>
</organism>
<dbReference type="Gene3D" id="1.10.260.40">
    <property type="entry name" value="lambda repressor-like DNA-binding domains"/>
    <property type="match status" value="1"/>
</dbReference>
<name>A0A921IZE4_9BIFI</name>
<reference evidence="1" key="1">
    <citation type="journal article" date="2021" name="PeerJ">
        <title>Extensive microbial diversity within the chicken gut microbiome revealed by metagenomics and culture.</title>
        <authorList>
            <person name="Gilroy R."/>
            <person name="Ravi A."/>
            <person name="Getino M."/>
            <person name="Pursley I."/>
            <person name="Horton D.L."/>
            <person name="Alikhan N.F."/>
            <person name="Baker D."/>
            <person name="Gharbi K."/>
            <person name="Hall N."/>
            <person name="Watson M."/>
            <person name="Adriaenssens E.M."/>
            <person name="Foster-Nyarko E."/>
            <person name="Jarju S."/>
            <person name="Secka A."/>
            <person name="Antonio M."/>
            <person name="Oren A."/>
            <person name="Chaudhuri R.R."/>
            <person name="La Ragione R."/>
            <person name="Hildebrand F."/>
            <person name="Pallen M.J."/>
        </authorList>
    </citation>
    <scope>NUCLEOTIDE SEQUENCE</scope>
    <source>
        <strain evidence="1">ChiBcolR7-4860</strain>
    </source>
</reference>
<evidence type="ECO:0000313" key="2">
    <source>
        <dbReference type="Proteomes" id="UP000786560"/>
    </source>
</evidence>
<dbReference type="RefSeq" id="WP_278711553.1">
    <property type="nucleotide sequence ID" value="NZ_DYUX01000024.1"/>
</dbReference>
<sequence>MADRQMTIVQVAEAAGVPPERMRTLSRGNAAMRLDEAARIAQVFDRKVTVFLERGDDENRMGSQYVFTHRKELKRFQDAVEALDALKDSFKTYGDEQARLSKLPKYCYYDGSMGRASAVVAKETLLIDQLFSAVEYLNSKDTILLAGSRDDFLPVATTYMHRWWDESILPADVTNVRILNEDIERKRCEQYRELMAAFGRSEAFSKDSFNPEQIELERMLSNSSLRDKPTSLRQAEALYCQSLTNLKKYEYFRFVQAIMKQSAKKGTLFGESLKGRLRILKKLGVIHPNRARAIVNATDITPIRAGYNTTTHKMSDTELARIVLSNATFTWFFSYEGWIIASDGLTTIAHSLEEVATCMRRQSFFAGDRPNHSTGIIWSNIPDNEEEFTRTLGLKSLFAD</sequence>
<dbReference type="SUPFAM" id="SSF47413">
    <property type="entry name" value="lambda repressor-like DNA-binding domains"/>
    <property type="match status" value="1"/>
</dbReference>
<dbReference type="GO" id="GO:0003677">
    <property type="term" value="F:DNA binding"/>
    <property type="evidence" value="ECO:0007669"/>
    <property type="project" value="InterPro"/>
</dbReference>
<reference evidence="1" key="2">
    <citation type="submission" date="2021-09" db="EMBL/GenBank/DDBJ databases">
        <authorList>
            <person name="Gilroy R."/>
        </authorList>
    </citation>
    <scope>NUCLEOTIDE SEQUENCE</scope>
    <source>
        <strain evidence="1">ChiBcolR7-4860</strain>
    </source>
</reference>
<comment type="caution">
    <text evidence="1">The sequence shown here is derived from an EMBL/GenBank/DDBJ whole genome shotgun (WGS) entry which is preliminary data.</text>
</comment>
<dbReference type="EMBL" id="DYUX01000024">
    <property type="protein sequence ID" value="HJG42176.1"/>
    <property type="molecule type" value="Genomic_DNA"/>
</dbReference>
<evidence type="ECO:0000313" key="1">
    <source>
        <dbReference type="EMBL" id="HJG42176.1"/>
    </source>
</evidence>
<proteinExistence type="predicted"/>
<gene>
    <name evidence="1" type="ORF">K8U73_07340</name>
</gene>
<protein>
    <submittedName>
        <fullName evidence="1">Helix-turn-helix transcriptional regulator</fullName>
    </submittedName>
</protein>
<dbReference type="Proteomes" id="UP000786560">
    <property type="component" value="Unassembled WGS sequence"/>
</dbReference>